<feature type="compositionally biased region" description="Basic and acidic residues" evidence="5">
    <location>
        <begin position="358"/>
        <end position="375"/>
    </location>
</feature>
<comment type="subcellular location">
    <subcellularLocation>
        <location evidence="1">Cytoplasm</location>
    </subcellularLocation>
</comment>
<reference evidence="8 9" key="1">
    <citation type="journal article" date="2015" name="Genome Announc.">
        <title>Draft Genome Sequence and Gene Annotation of the Entomopathogenic Fungus Verticillium hemipterigenum.</title>
        <authorList>
            <person name="Horn F."/>
            <person name="Habel A."/>
            <person name="Scharf D.H."/>
            <person name="Dworschak J."/>
            <person name="Brakhage A.A."/>
            <person name="Guthke R."/>
            <person name="Hertweck C."/>
            <person name="Linde J."/>
        </authorList>
    </citation>
    <scope>NUCLEOTIDE SEQUENCE [LARGE SCALE GENOMIC DNA]</scope>
</reference>
<feature type="region of interest" description="Disordered" evidence="5">
    <location>
        <begin position="358"/>
        <end position="390"/>
    </location>
</feature>
<sequence length="732" mass="81615">MNGFGSSGRRQYDYGDVQAAPLDSTGVRGKAAIGAFKRDMLTGLDKDAPRFGQAIPRDPIATTVDLKDPIQIHLLTETALTDSKEYQILPQEEVDDLKKQVQLMTQRVDATRSNLAIQAKYRDAALSMAKLDTGATHQDPELEALEQKCEDLALELYSLEKKLLTPQRRLLEHTAGILQLTHKASRRKAAKQDGQMANGIPGSPESLYTYSHSRNSFDAHGDDYFDDGMYGLDGADGPRRKNAIEIPMKSPVREETAQFNKSVSEMEVKLRNLNTTLRDIIVRFNPGVNNEYDDPPPKAPNAKPGEMLKAQVDYLETGLVAIQAEQESFTGAVGATLGGSDTTMKSLWNVIRTDLENTKQRKDERKRARTDKGLGDDEDASEDEFDTTEDYSNAGFSARVQWLSSQAATLKEQRTVLKRQIKQQRELNNKSDAEKDEEIARKHEELEESRRLHARAEHESTETQRMLADALAELDEAKAAAAGGHKSAAELQDREETIELLEKKIKKMSDETAGVSSAHVAALEAELETHRTKVKDTEKKLVENEDEIEQLNMTLAELKTEVTIARAELDGAYGSRAERAADVAALKNNAEIVKLTNQITKLKKELAGTVQDLENVTKETLGAEREKVELEGKLDHAQQSRISLEAEVKKLQEHMAKLQEELDGEKLKAGGAGGTKGAVMLSEQFRTTMREERKKFQEDLREERGKCRKLEEELSRIKRSQGPGKSPLSPRT</sequence>
<evidence type="ECO:0000256" key="1">
    <source>
        <dbReference type="ARBA" id="ARBA00004496"/>
    </source>
</evidence>
<feature type="compositionally biased region" description="Acidic residues" evidence="5">
    <location>
        <begin position="376"/>
        <end position="389"/>
    </location>
</feature>
<evidence type="ECO:0000256" key="5">
    <source>
        <dbReference type="SAM" id="MobiDB-lite"/>
    </source>
</evidence>
<feature type="domain" description="DUF7801" evidence="7">
    <location>
        <begin position="535"/>
        <end position="595"/>
    </location>
</feature>
<keyword evidence="2" id="KW-0963">Cytoplasm</keyword>
<protein>
    <submittedName>
        <fullName evidence="8">Uncharacterized protein</fullName>
    </submittedName>
</protein>
<dbReference type="Pfam" id="PF15456">
    <property type="entry name" value="Uds1"/>
    <property type="match status" value="1"/>
</dbReference>
<evidence type="ECO:0000313" key="9">
    <source>
        <dbReference type="Proteomes" id="UP000039046"/>
    </source>
</evidence>
<keyword evidence="9" id="KW-1185">Reference proteome</keyword>
<evidence type="ECO:0000313" key="8">
    <source>
        <dbReference type="EMBL" id="CEJ89714.1"/>
    </source>
</evidence>
<organism evidence="8 9">
    <name type="scientific">[Torrubiella] hemipterigena</name>
    <dbReference type="NCBI Taxonomy" id="1531966"/>
    <lineage>
        <taxon>Eukaryota</taxon>
        <taxon>Fungi</taxon>
        <taxon>Dikarya</taxon>
        <taxon>Ascomycota</taxon>
        <taxon>Pezizomycotina</taxon>
        <taxon>Sordariomycetes</taxon>
        <taxon>Hypocreomycetidae</taxon>
        <taxon>Hypocreales</taxon>
        <taxon>Clavicipitaceae</taxon>
        <taxon>Clavicipitaceae incertae sedis</taxon>
        <taxon>'Torrubiella' clade</taxon>
    </lineage>
</organism>
<dbReference type="HOGENOM" id="CLU_006409_0_0_1"/>
<evidence type="ECO:0000256" key="3">
    <source>
        <dbReference type="ARBA" id="ARBA00023123"/>
    </source>
</evidence>
<evidence type="ECO:0000256" key="4">
    <source>
        <dbReference type="ARBA" id="ARBA00023175"/>
    </source>
</evidence>
<dbReference type="PANTHER" id="PTHR46349">
    <property type="entry name" value="CINGULIN-LIKE PROTEIN 1-RELATED"/>
    <property type="match status" value="1"/>
</dbReference>
<gene>
    <name evidence="8" type="ORF">VHEMI05539</name>
</gene>
<proteinExistence type="predicted"/>
<evidence type="ECO:0000256" key="2">
    <source>
        <dbReference type="ARBA" id="ARBA00022490"/>
    </source>
</evidence>
<keyword evidence="4" id="KW-0505">Motor protein</keyword>
<dbReference type="Proteomes" id="UP000039046">
    <property type="component" value="Unassembled WGS sequence"/>
</dbReference>
<feature type="domain" description="Up-regulated during septation protein 1" evidence="6">
    <location>
        <begin position="72"/>
        <end position="181"/>
    </location>
</feature>
<evidence type="ECO:0000259" key="6">
    <source>
        <dbReference type="Pfam" id="PF15456"/>
    </source>
</evidence>
<dbReference type="Pfam" id="PF25078">
    <property type="entry name" value="DUF7801"/>
    <property type="match status" value="1"/>
</dbReference>
<dbReference type="PANTHER" id="PTHR46349:SF6">
    <property type="entry name" value="MYOSIN-6-LIKE"/>
    <property type="match status" value="1"/>
</dbReference>
<feature type="region of interest" description="Disordered" evidence="5">
    <location>
        <begin position="444"/>
        <end position="464"/>
    </location>
</feature>
<dbReference type="EMBL" id="CDHN01000003">
    <property type="protein sequence ID" value="CEJ89714.1"/>
    <property type="molecule type" value="Genomic_DNA"/>
</dbReference>
<keyword evidence="3" id="KW-0518">Myosin</keyword>
<feature type="region of interest" description="Disordered" evidence="5">
    <location>
        <begin position="690"/>
        <end position="732"/>
    </location>
</feature>
<feature type="compositionally biased region" description="Basic and acidic residues" evidence="5">
    <location>
        <begin position="690"/>
        <end position="716"/>
    </location>
</feature>
<feature type="compositionally biased region" description="Basic and acidic residues" evidence="5">
    <location>
        <begin position="444"/>
        <end position="462"/>
    </location>
</feature>
<accession>A0A0A1T4J7</accession>
<name>A0A0A1T4J7_9HYPO</name>
<evidence type="ECO:0000259" key="7">
    <source>
        <dbReference type="Pfam" id="PF25078"/>
    </source>
</evidence>
<dbReference type="InterPro" id="IPR029191">
    <property type="entry name" value="Uds1"/>
</dbReference>
<dbReference type="InterPro" id="IPR056703">
    <property type="entry name" value="DUF7801"/>
</dbReference>
<dbReference type="OrthoDB" id="5569911at2759"/>
<dbReference type="AlphaFoldDB" id="A0A0A1T4J7"/>